<proteinExistence type="predicted"/>
<keyword evidence="3" id="KW-1185">Reference proteome</keyword>
<name>A0ABZ2PWY4_9BURK</name>
<gene>
    <name evidence="2" type="ORF">IHE29_10340</name>
</gene>
<accession>A0ABZ2PWY4</accession>
<evidence type="ECO:0000313" key="3">
    <source>
        <dbReference type="Proteomes" id="UP001493153"/>
    </source>
</evidence>
<feature type="region of interest" description="Disordered" evidence="1">
    <location>
        <begin position="39"/>
        <end position="67"/>
    </location>
</feature>
<feature type="compositionally biased region" description="Basic residues" evidence="1">
    <location>
        <begin position="57"/>
        <end position="67"/>
    </location>
</feature>
<dbReference type="Proteomes" id="UP001493153">
    <property type="component" value="Chromosome"/>
</dbReference>
<reference evidence="2 3" key="1">
    <citation type="submission" date="2020-09" db="EMBL/GenBank/DDBJ databases">
        <title>Genome sequences of Mycetohabitans spp.</title>
        <authorList>
            <person name="Carter M.E."/>
            <person name="Carpenter S.C.D."/>
            <person name="Bogdanove A.J."/>
        </authorList>
    </citation>
    <scope>NUCLEOTIDE SEQUENCE [LARGE SCALE GENOMIC DNA]</scope>
    <source>
        <strain evidence="2 3">B12</strain>
    </source>
</reference>
<organism evidence="2 3">
    <name type="scientific">Mycetohabitans rhizoxinica</name>
    <dbReference type="NCBI Taxonomy" id="412963"/>
    <lineage>
        <taxon>Bacteria</taxon>
        <taxon>Pseudomonadati</taxon>
        <taxon>Pseudomonadota</taxon>
        <taxon>Betaproteobacteria</taxon>
        <taxon>Burkholderiales</taxon>
        <taxon>Burkholderiaceae</taxon>
        <taxon>Mycetohabitans</taxon>
    </lineage>
</organism>
<protein>
    <submittedName>
        <fullName evidence="2">Phage virion morphogenesis protein</fullName>
    </submittedName>
</protein>
<dbReference type="EMBL" id="CP062176">
    <property type="protein sequence ID" value="WXK39638.1"/>
    <property type="molecule type" value="Genomic_DNA"/>
</dbReference>
<evidence type="ECO:0000256" key="1">
    <source>
        <dbReference type="SAM" id="MobiDB-lite"/>
    </source>
</evidence>
<evidence type="ECO:0000313" key="2">
    <source>
        <dbReference type="EMBL" id="WXK39638.1"/>
    </source>
</evidence>
<dbReference type="InterPro" id="IPR006522">
    <property type="entry name" value="Phage_virion_morphogenesis"/>
</dbReference>
<dbReference type="NCBIfam" id="TIGR01635">
    <property type="entry name" value="tail_comp_S"/>
    <property type="match status" value="1"/>
</dbReference>
<dbReference type="Pfam" id="PF05069">
    <property type="entry name" value="Phage_tail_S"/>
    <property type="match status" value="1"/>
</dbReference>
<sequence length="158" mass="18221">MMDDLTAFEQWASTLLARLSPAGRRNVMRDVARALRQAQKARIAAQRNSDGTPYAPRKARAGPKQLRNKRGRIKRTMFTKLRTARLMRTEVSEHELAVGFIGRVSRIARVHQFGKRERVAPRGPYYRYPVRVLLGLTDTDRRLIRERLLSYVCESLSA</sequence>